<keyword evidence="2" id="KW-1185">Reference proteome</keyword>
<reference evidence="2" key="1">
    <citation type="journal article" date="2017" name="Nat. Ecol. Evol.">
        <title>Genome expansion and lineage-specific genetic innovations in the forest pathogenic fungi Armillaria.</title>
        <authorList>
            <person name="Sipos G."/>
            <person name="Prasanna A.N."/>
            <person name="Walter M.C."/>
            <person name="O'Connor E."/>
            <person name="Balint B."/>
            <person name="Krizsan K."/>
            <person name="Kiss B."/>
            <person name="Hess J."/>
            <person name="Varga T."/>
            <person name="Slot J."/>
            <person name="Riley R."/>
            <person name="Boka B."/>
            <person name="Rigling D."/>
            <person name="Barry K."/>
            <person name="Lee J."/>
            <person name="Mihaltcheva S."/>
            <person name="LaButti K."/>
            <person name="Lipzen A."/>
            <person name="Waldron R."/>
            <person name="Moloney N.M."/>
            <person name="Sperisen C."/>
            <person name="Kredics L."/>
            <person name="Vagvoelgyi C."/>
            <person name="Patrignani A."/>
            <person name="Fitzpatrick D."/>
            <person name="Nagy I."/>
            <person name="Doyle S."/>
            <person name="Anderson J.B."/>
            <person name="Grigoriev I.V."/>
            <person name="Gueldener U."/>
            <person name="Muensterkoetter M."/>
            <person name="Nagy L.G."/>
        </authorList>
    </citation>
    <scope>NUCLEOTIDE SEQUENCE [LARGE SCALE GENOMIC DNA]</scope>
    <source>
        <strain evidence="2">28-4</strain>
    </source>
</reference>
<dbReference type="AlphaFoldDB" id="A0A2H3BTC6"/>
<evidence type="ECO:0000313" key="2">
    <source>
        <dbReference type="Proteomes" id="UP000218334"/>
    </source>
</evidence>
<gene>
    <name evidence="1" type="ORF">ARMSODRAFT_320148</name>
</gene>
<accession>A0A2H3BTC6</accession>
<dbReference type="STRING" id="1076256.A0A2H3BTC6"/>
<evidence type="ECO:0000313" key="1">
    <source>
        <dbReference type="EMBL" id="PBK67133.1"/>
    </source>
</evidence>
<dbReference type="Proteomes" id="UP000218334">
    <property type="component" value="Unassembled WGS sequence"/>
</dbReference>
<proteinExistence type="predicted"/>
<dbReference type="EMBL" id="KZ293437">
    <property type="protein sequence ID" value="PBK67133.1"/>
    <property type="molecule type" value="Genomic_DNA"/>
</dbReference>
<name>A0A2H3BTC6_9AGAR</name>
<organism evidence="1 2">
    <name type="scientific">Armillaria solidipes</name>
    <dbReference type="NCBI Taxonomy" id="1076256"/>
    <lineage>
        <taxon>Eukaryota</taxon>
        <taxon>Fungi</taxon>
        <taxon>Dikarya</taxon>
        <taxon>Basidiomycota</taxon>
        <taxon>Agaricomycotina</taxon>
        <taxon>Agaricomycetes</taxon>
        <taxon>Agaricomycetidae</taxon>
        <taxon>Agaricales</taxon>
        <taxon>Marasmiineae</taxon>
        <taxon>Physalacriaceae</taxon>
        <taxon>Armillaria</taxon>
    </lineage>
</organism>
<sequence>MPTHVTPAIATLAEGLFCEDLQVLGAPPLPVDKEKKCQEQQENRNTLEILIEHANCPNKKTDWRHDQRFSSRSRYLKSIFVDGVTIRINNDVVVLPEDNRKCFSKTITEVKLGDGIAEYF</sequence>
<protein>
    <submittedName>
        <fullName evidence="1">Uncharacterized protein</fullName>
    </submittedName>
</protein>